<dbReference type="Gene3D" id="3.15.10.30">
    <property type="entry name" value="Haemolymph juvenile hormone binding protein"/>
    <property type="match status" value="1"/>
</dbReference>
<dbReference type="Pfam" id="PF06585">
    <property type="entry name" value="JHBP"/>
    <property type="match status" value="1"/>
</dbReference>
<dbReference type="PANTHER" id="PTHR11008:SF32">
    <property type="entry name" value="CIRCADIAN CLOCK-CONTROLLED PROTEIN DAYWAKE-RELATED"/>
    <property type="match status" value="1"/>
</dbReference>
<dbReference type="Proteomes" id="UP001162162">
    <property type="component" value="Unassembled WGS sequence"/>
</dbReference>
<dbReference type="GO" id="GO:0005615">
    <property type="term" value="C:extracellular space"/>
    <property type="evidence" value="ECO:0007669"/>
    <property type="project" value="TreeGrafter"/>
</dbReference>
<dbReference type="InterPro" id="IPR010562">
    <property type="entry name" value="Haemolymph_juvenile_hormone-bd"/>
</dbReference>
<proteinExistence type="predicted"/>
<comment type="caution">
    <text evidence="1">The sequence shown here is derived from an EMBL/GenBank/DDBJ whole genome shotgun (WGS) entry which is preliminary data.</text>
</comment>
<gene>
    <name evidence="1" type="ORF">NQ318_009810</name>
</gene>
<dbReference type="PANTHER" id="PTHR11008">
    <property type="entry name" value="PROTEIN TAKEOUT-LIKE PROTEIN"/>
    <property type="match status" value="1"/>
</dbReference>
<accession>A0AAV8XM98</accession>
<reference evidence="1" key="1">
    <citation type="journal article" date="2023" name="Insect Mol. Biol.">
        <title>Genome sequencing provides insights into the evolution of gene families encoding plant cell wall-degrading enzymes in longhorned beetles.</title>
        <authorList>
            <person name="Shin N.R."/>
            <person name="Okamura Y."/>
            <person name="Kirsch R."/>
            <person name="Pauchet Y."/>
        </authorList>
    </citation>
    <scope>NUCLEOTIDE SEQUENCE</scope>
    <source>
        <strain evidence="1">AMC_N1</strain>
    </source>
</reference>
<dbReference type="EMBL" id="JAPWTK010000472">
    <property type="protein sequence ID" value="KAJ8939710.1"/>
    <property type="molecule type" value="Genomic_DNA"/>
</dbReference>
<dbReference type="AlphaFoldDB" id="A0AAV8XM98"/>
<evidence type="ECO:0000313" key="2">
    <source>
        <dbReference type="Proteomes" id="UP001162162"/>
    </source>
</evidence>
<organism evidence="1 2">
    <name type="scientific">Aromia moschata</name>
    <dbReference type="NCBI Taxonomy" id="1265417"/>
    <lineage>
        <taxon>Eukaryota</taxon>
        <taxon>Metazoa</taxon>
        <taxon>Ecdysozoa</taxon>
        <taxon>Arthropoda</taxon>
        <taxon>Hexapoda</taxon>
        <taxon>Insecta</taxon>
        <taxon>Pterygota</taxon>
        <taxon>Neoptera</taxon>
        <taxon>Endopterygota</taxon>
        <taxon>Coleoptera</taxon>
        <taxon>Polyphaga</taxon>
        <taxon>Cucujiformia</taxon>
        <taxon>Chrysomeloidea</taxon>
        <taxon>Cerambycidae</taxon>
        <taxon>Cerambycinae</taxon>
        <taxon>Callichromatini</taxon>
        <taxon>Aromia</taxon>
    </lineage>
</organism>
<protein>
    <submittedName>
        <fullName evidence="1">Uncharacterized protein</fullName>
    </submittedName>
</protein>
<dbReference type="InterPro" id="IPR038606">
    <property type="entry name" value="To_sf"/>
</dbReference>
<sequence length="146" mass="16086">MLFVGVLFSANAVPRPHYILPCSISKKFNECALKNAAYAIPFLLHGDKQLKIPSMNPLKIPLVDLKGANQFHLKIINMEVYGLGQVVPLSVNADFDQGTLDVNSTVDALTILGDYEIEGKIMMFPLTGAGRLNITLCEFILFHPVQ</sequence>
<keyword evidence="2" id="KW-1185">Reference proteome</keyword>
<evidence type="ECO:0000313" key="1">
    <source>
        <dbReference type="EMBL" id="KAJ8939710.1"/>
    </source>
</evidence>
<name>A0AAV8XM98_9CUCU</name>